<dbReference type="GO" id="GO:0000338">
    <property type="term" value="P:protein deneddylation"/>
    <property type="evidence" value="ECO:0007669"/>
    <property type="project" value="UniProtKB-ARBA"/>
</dbReference>
<dbReference type="Proteomes" id="UP000288859">
    <property type="component" value="Unassembled WGS sequence"/>
</dbReference>
<dbReference type="OrthoDB" id="5065855at2759"/>
<gene>
    <name evidence="6" type="ORF">B0A52_03067</name>
</gene>
<name>A0A438NCC1_EXOME</name>
<proteinExistence type="inferred from homology"/>
<dbReference type="PROSITE" id="PS50600">
    <property type="entry name" value="ULP_PROTEASE"/>
    <property type="match status" value="1"/>
</dbReference>
<evidence type="ECO:0000256" key="2">
    <source>
        <dbReference type="ARBA" id="ARBA00022670"/>
    </source>
</evidence>
<keyword evidence="3" id="KW-0378">Hydrolase</keyword>
<sequence>MPKRANQALTAQKYAYRGLKEDDVAALGHPLIGHRGSGKHGRYSLDSKAAIIAATTVNTAALACAPIHPPSSRHPIHRPDRQFHCGNIVLEHQTSSRPPPPTPTPVCREAVFLSIFFLNIIAHYDQEFQFLTIDCVATPSPTSTSNLNLDPSCSANPRIKNITRPSASHRMPDLHPFGGRMSRHFARLAPEDAYLSYYEVRLTREDVSVLKNDWLTDNVIAFWQEYLEREYLKNYKATNIILLRPSVTFMLMRARDDSSIKDALPDFKGVSHVFLPINDESSVSTAEGGSHWSLLLVSIVDGVSFHYDSMHQSNAQEACLATQKLSKVINRPLRFIHLNDSPQQDNGSDCGVFVCLNMRHLLLKRLLMVRTDAKVSMSLGGRVVDAAAGRKEMLRLIDEFRREGERRRSVSQEQSISSSWQKVKESAKNRFPITIE</sequence>
<dbReference type="Pfam" id="PF02902">
    <property type="entry name" value="Peptidase_C48"/>
    <property type="match status" value="1"/>
</dbReference>
<dbReference type="GO" id="GO:0006508">
    <property type="term" value="P:proteolysis"/>
    <property type="evidence" value="ECO:0007669"/>
    <property type="project" value="UniProtKB-KW"/>
</dbReference>
<evidence type="ECO:0000256" key="3">
    <source>
        <dbReference type="ARBA" id="ARBA00022801"/>
    </source>
</evidence>
<comment type="similarity">
    <text evidence="1">Belongs to the peptidase C48 family.</text>
</comment>
<evidence type="ECO:0000313" key="7">
    <source>
        <dbReference type="Proteomes" id="UP000288859"/>
    </source>
</evidence>
<dbReference type="PANTHER" id="PTHR46468:SF1">
    <property type="entry name" value="SENTRIN-SPECIFIC PROTEASE 8"/>
    <property type="match status" value="1"/>
</dbReference>
<dbReference type="InterPro" id="IPR003653">
    <property type="entry name" value="Peptidase_C48_C"/>
</dbReference>
<dbReference type="InterPro" id="IPR044613">
    <property type="entry name" value="Nep1/2-like"/>
</dbReference>
<evidence type="ECO:0000256" key="4">
    <source>
        <dbReference type="ARBA" id="ARBA00022807"/>
    </source>
</evidence>
<dbReference type="Gene3D" id="3.40.395.10">
    <property type="entry name" value="Adenoviral Proteinase, Chain A"/>
    <property type="match status" value="1"/>
</dbReference>
<evidence type="ECO:0000259" key="5">
    <source>
        <dbReference type="PROSITE" id="PS50600"/>
    </source>
</evidence>
<organism evidence="6 7">
    <name type="scientific">Exophiala mesophila</name>
    <name type="common">Black yeast-like fungus</name>
    <dbReference type="NCBI Taxonomy" id="212818"/>
    <lineage>
        <taxon>Eukaryota</taxon>
        <taxon>Fungi</taxon>
        <taxon>Dikarya</taxon>
        <taxon>Ascomycota</taxon>
        <taxon>Pezizomycotina</taxon>
        <taxon>Eurotiomycetes</taxon>
        <taxon>Chaetothyriomycetidae</taxon>
        <taxon>Chaetothyriales</taxon>
        <taxon>Herpotrichiellaceae</taxon>
        <taxon>Exophiala</taxon>
    </lineage>
</organism>
<dbReference type="FunFam" id="3.40.395.10:FF:000008">
    <property type="entry name" value="Ulp1 protease family protein"/>
    <property type="match status" value="1"/>
</dbReference>
<dbReference type="InterPro" id="IPR038765">
    <property type="entry name" value="Papain-like_cys_pep_sf"/>
</dbReference>
<dbReference type="GO" id="GO:0008234">
    <property type="term" value="F:cysteine-type peptidase activity"/>
    <property type="evidence" value="ECO:0007669"/>
    <property type="project" value="UniProtKB-KW"/>
</dbReference>
<dbReference type="EMBL" id="NAJM01000008">
    <property type="protein sequence ID" value="RVX73425.1"/>
    <property type="molecule type" value="Genomic_DNA"/>
</dbReference>
<keyword evidence="2" id="KW-0645">Protease</keyword>
<evidence type="ECO:0000313" key="6">
    <source>
        <dbReference type="EMBL" id="RVX73425.1"/>
    </source>
</evidence>
<dbReference type="VEuPathDB" id="FungiDB:PV10_02774"/>
<protein>
    <recommendedName>
        <fullName evidence="5">Ubiquitin-like protease family profile domain-containing protein</fullName>
    </recommendedName>
</protein>
<dbReference type="SUPFAM" id="SSF54001">
    <property type="entry name" value="Cysteine proteinases"/>
    <property type="match status" value="1"/>
</dbReference>
<reference evidence="6 7" key="1">
    <citation type="submission" date="2017-03" db="EMBL/GenBank/DDBJ databases">
        <title>Genomes of endolithic fungi from Antarctica.</title>
        <authorList>
            <person name="Coleine C."/>
            <person name="Masonjones S."/>
            <person name="Stajich J.E."/>
        </authorList>
    </citation>
    <scope>NUCLEOTIDE SEQUENCE [LARGE SCALE GENOMIC DNA]</scope>
    <source>
        <strain evidence="6 7">CCFEE 6314</strain>
    </source>
</reference>
<accession>A0A438NCC1</accession>
<evidence type="ECO:0000256" key="1">
    <source>
        <dbReference type="ARBA" id="ARBA00005234"/>
    </source>
</evidence>
<dbReference type="AlphaFoldDB" id="A0A438NCC1"/>
<comment type="caution">
    <text evidence="6">The sequence shown here is derived from an EMBL/GenBank/DDBJ whole genome shotgun (WGS) entry which is preliminary data.</text>
</comment>
<keyword evidence="4" id="KW-0788">Thiol protease</keyword>
<dbReference type="GO" id="GO:0019784">
    <property type="term" value="F:deNEDDylase activity"/>
    <property type="evidence" value="ECO:0007669"/>
    <property type="project" value="InterPro"/>
</dbReference>
<feature type="domain" description="Ubiquitin-like protease family profile" evidence="5">
    <location>
        <begin position="200"/>
        <end position="361"/>
    </location>
</feature>
<dbReference type="PANTHER" id="PTHR46468">
    <property type="entry name" value="SENTRIN-SPECIFIC PROTEASE 8"/>
    <property type="match status" value="1"/>
</dbReference>